<dbReference type="OrthoDB" id="9781491at2"/>
<evidence type="ECO:0000256" key="10">
    <source>
        <dbReference type="ARBA" id="ARBA00047340"/>
    </source>
</evidence>
<evidence type="ECO:0000256" key="5">
    <source>
        <dbReference type="ARBA" id="ARBA00015486"/>
    </source>
</evidence>
<evidence type="ECO:0000256" key="11">
    <source>
        <dbReference type="HAMAP-Rule" id="MF_00230"/>
    </source>
</evidence>
<evidence type="ECO:0000256" key="4">
    <source>
        <dbReference type="ARBA" id="ARBA00011991"/>
    </source>
</evidence>
<evidence type="ECO:0000313" key="12">
    <source>
        <dbReference type="EMBL" id="RAK19560.1"/>
    </source>
</evidence>
<accession>A0A327YEV1</accession>
<gene>
    <name evidence="11" type="primary">cobT</name>
    <name evidence="12" type="ORF">B0I26_106185</name>
</gene>
<dbReference type="EC" id="2.4.2.21" evidence="4 11"/>
<comment type="pathway">
    <text evidence="2 11">Nucleoside biosynthesis; alpha-ribazole biosynthesis; alpha-ribazole from 5,6-dimethylbenzimidazole: step 1/2.</text>
</comment>
<dbReference type="AlphaFoldDB" id="A0A327YEV1"/>
<dbReference type="InterPro" id="IPR003200">
    <property type="entry name" value="Nict_dMeBzImd_PRibTrfase"/>
</dbReference>
<keyword evidence="13" id="KW-1185">Reference proteome</keyword>
<dbReference type="Proteomes" id="UP000248555">
    <property type="component" value="Unassembled WGS sequence"/>
</dbReference>
<comment type="catalytic activity">
    <reaction evidence="10 11">
        <text>5,6-dimethylbenzimidazole + nicotinate beta-D-ribonucleotide = alpha-ribazole 5'-phosphate + nicotinate + H(+)</text>
        <dbReference type="Rhea" id="RHEA:11196"/>
        <dbReference type="ChEBI" id="CHEBI:15378"/>
        <dbReference type="ChEBI" id="CHEBI:15890"/>
        <dbReference type="ChEBI" id="CHEBI:32544"/>
        <dbReference type="ChEBI" id="CHEBI:57502"/>
        <dbReference type="ChEBI" id="CHEBI:57918"/>
        <dbReference type="EC" id="2.4.2.21"/>
    </reaction>
</comment>
<dbReference type="GO" id="GO:0009236">
    <property type="term" value="P:cobalamin biosynthetic process"/>
    <property type="evidence" value="ECO:0007669"/>
    <property type="project" value="UniProtKB-UniRule"/>
</dbReference>
<dbReference type="Pfam" id="PF02277">
    <property type="entry name" value="DBI_PRT"/>
    <property type="match status" value="1"/>
</dbReference>
<evidence type="ECO:0000256" key="8">
    <source>
        <dbReference type="ARBA" id="ARBA00022679"/>
    </source>
</evidence>
<dbReference type="PANTHER" id="PTHR43463:SF1">
    <property type="entry name" value="NICOTINATE-NUCLEOTIDE--DIMETHYLBENZIMIDAZOLE PHOSPHORIBOSYLTRANSFERASE"/>
    <property type="match status" value="1"/>
</dbReference>
<keyword evidence="8 11" id="KW-0808">Transferase</keyword>
<name>A0A327YEV1_9BACL</name>
<organism evidence="12 13">
    <name type="scientific">Paranoxybacillus vitaminiphilus</name>
    <dbReference type="NCBI Taxonomy" id="581036"/>
    <lineage>
        <taxon>Bacteria</taxon>
        <taxon>Bacillati</taxon>
        <taxon>Bacillota</taxon>
        <taxon>Bacilli</taxon>
        <taxon>Bacillales</taxon>
        <taxon>Anoxybacillaceae</taxon>
        <taxon>Paranoxybacillus</taxon>
    </lineage>
</organism>
<dbReference type="SUPFAM" id="SSF52733">
    <property type="entry name" value="Nicotinate mononucleotide:5,6-dimethylbenzimidazole phosphoribosyltransferase (CobT)"/>
    <property type="match status" value="1"/>
</dbReference>
<protein>
    <recommendedName>
        <fullName evidence="5 11">Nicotinate-nucleotide--dimethylbenzimidazole phosphoribosyltransferase</fullName>
        <shortName evidence="11">NN:DBI PRT</shortName>
        <ecNumber evidence="4 11">2.4.2.21</ecNumber>
    </recommendedName>
    <alternativeName>
        <fullName evidence="9 11">N(1)-alpha-phosphoribosyltransferase</fullName>
    </alternativeName>
</protein>
<reference evidence="12 13" key="1">
    <citation type="submission" date="2018-06" db="EMBL/GenBank/DDBJ databases">
        <title>Genomic Encyclopedia of Type Strains, Phase III (KMG-III): the genomes of soil and plant-associated and newly described type strains.</title>
        <authorList>
            <person name="Whitman W."/>
        </authorList>
    </citation>
    <scope>NUCLEOTIDE SEQUENCE [LARGE SCALE GENOMIC DNA]</scope>
    <source>
        <strain evidence="12 13">CGMCC 1.8979</strain>
    </source>
</reference>
<dbReference type="GO" id="GO:0008939">
    <property type="term" value="F:nicotinate-nucleotide-dimethylbenzimidazole phosphoribosyltransferase activity"/>
    <property type="evidence" value="ECO:0007669"/>
    <property type="project" value="UniProtKB-UniRule"/>
</dbReference>
<keyword evidence="6 11" id="KW-0169">Cobalamin biosynthesis</keyword>
<dbReference type="Gene3D" id="1.10.1610.10">
    <property type="match status" value="1"/>
</dbReference>
<comment type="similarity">
    <text evidence="3 11">Belongs to the CobT family.</text>
</comment>
<dbReference type="PANTHER" id="PTHR43463">
    <property type="entry name" value="NICOTINATE-NUCLEOTIDE--DIMETHYLBENZIMIDAZOLE PHOSPHORIBOSYLTRANSFERASE"/>
    <property type="match status" value="1"/>
</dbReference>
<proteinExistence type="inferred from homology"/>
<keyword evidence="7 11" id="KW-0328">Glycosyltransferase</keyword>
<dbReference type="InterPro" id="IPR036087">
    <property type="entry name" value="Nict_dMeBzImd_PRibTrfase_sf"/>
</dbReference>
<dbReference type="UniPathway" id="UPA00061">
    <property type="reaction ID" value="UER00516"/>
</dbReference>
<dbReference type="InterPro" id="IPR017846">
    <property type="entry name" value="Nict_dMeBzImd_PRibTrfase_bact"/>
</dbReference>
<dbReference type="CDD" id="cd02439">
    <property type="entry name" value="DMB-PRT_CobT"/>
    <property type="match status" value="1"/>
</dbReference>
<dbReference type="EMBL" id="QLMH01000006">
    <property type="protein sequence ID" value="RAK19560.1"/>
    <property type="molecule type" value="Genomic_DNA"/>
</dbReference>
<dbReference type="HAMAP" id="MF_00230">
    <property type="entry name" value="CobT"/>
    <property type="match status" value="1"/>
</dbReference>
<dbReference type="Gene3D" id="3.40.50.10210">
    <property type="match status" value="1"/>
</dbReference>
<evidence type="ECO:0000256" key="3">
    <source>
        <dbReference type="ARBA" id="ARBA00007110"/>
    </source>
</evidence>
<evidence type="ECO:0000256" key="2">
    <source>
        <dbReference type="ARBA" id="ARBA00005049"/>
    </source>
</evidence>
<sequence>MNVLQEIPALNKEIGDQVRSYINQLTKPVGSLGRLEEIAIELAEMTASPFPSVTPPGVIVFAADHGVAKEGVSAYPQEVTAQMVLNFLNGGAAINVFSRQIGAKFTVVDVGVATDLKGEGLISKKVRYGTENFCEKDAMSIEEAKQAVAIGYEQAEAMITGGIKCLIVGEMGIANTTASSTILALLSGKEIESLVGKGTGIPDEKLAHKRDVIQRALSARNPDVNDPLDILSKVGGLEIAAMAGAMLAGASHRIPILVDGFICSVAALIAKLFNPRVVDYMILGHRSKESGHQVAIDMLGKQPLLDLGMRLGEGSGAAVAFPLLQFATKMLSEMATFSSAQISNRHDPSL</sequence>
<comment type="caution">
    <text evidence="12">The sequence shown here is derived from an EMBL/GenBank/DDBJ whole genome shotgun (WGS) entry which is preliminary data.</text>
</comment>
<dbReference type="RefSeq" id="WP_111645212.1">
    <property type="nucleotide sequence ID" value="NZ_QLMH01000006.1"/>
</dbReference>
<evidence type="ECO:0000256" key="1">
    <source>
        <dbReference type="ARBA" id="ARBA00002197"/>
    </source>
</evidence>
<dbReference type="FunFam" id="3.40.50.10210:FF:000001">
    <property type="entry name" value="Nicotinate-nucleotide--dimethylbenzimidazole phosphoribosyltransferase"/>
    <property type="match status" value="1"/>
</dbReference>
<evidence type="ECO:0000256" key="6">
    <source>
        <dbReference type="ARBA" id="ARBA00022573"/>
    </source>
</evidence>
<comment type="function">
    <text evidence="1 11">Catalyzes the synthesis of alpha-ribazole-5'-phosphate from nicotinate mononucleotide (NAMN) and 5,6-dimethylbenzimidazole (DMB).</text>
</comment>
<dbReference type="InterPro" id="IPR023195">
    <property type="entry name" value="Nict_dMeBzImd_PRibTrfase_N"/>
</dbReference>
<dbReference type="NCBIfam" id="NF000996">
    <property type="entry name" value="PRK00105.1"/>
    <property type="match status" value="1"/>
</dbReference>
<dbReference type="NCBIfam" id="TIGR03160">
    <property type="entry name" value="cobT_DBIPRT"/>
    <property type="match status" value="1"/>
</dbReference>
<evidence type="ECO:0000313" key="13">
    <source>
        <dbReference type="Proteomes" id="UP000248555"/>
    </source>
</evidence>
<feature type="active site" description="Proton acceptor" evidence="11">
    <location>
        <position position="313"/>
    </location>
</feature>
<evidence type="ECO:0000256" key="9">
    <source>
        <dbReference type="ARBA" id="ARBA00030686"/>
    </source>
</evidence>
<evidence type="ECO:0000256" key="7">
    <source>
        <dbReference type="ARBA" id="ARBA00022676"/>
    </source>
</evidence>